<dbReference type="Proteomes" id="UP000070107">
    <property type="component" value="Unassembled WGS sequence"/>
</dbReference>
<dbReference type="STRING" id="1494590.ATN84_16805"/>
<dbReference type="InterPro" id="IPR001789">
    <property type="entry name" value="Sig_transdc_resp-reg_receiver"/>
</dbReference>
<keyword evidence="4" id="KW-1185">Reference proteome</keyword>
<feature type="modified residue" description="4-aspartylphosphate" evidence="1">
    <location>
        <position position="58"/>
    </location>
</feature>
<gene>
    <name evidence="3" type="ORF">ATN84_16805</name>
</gene>
<evidence type="ECO:0000313" key="4">
    <source>
        <dbReference type="Proteomes" id="UP000070107"/>
    </source>
</evidence>
<evidence type="ECO:0000259" key="2">
    <source>
        <dbReference type="PROSITE" id="PS50110"/>
    </source>
</evidence>
<proteinExistence type="predicted"/>
<feature type="domain" description="Response regulatory" evidence="2">
    <location>
        <begin position="7"/>
        <end position="115"/>
    </location>
</feature>
<organism evidence="3 4">
    <name type="scientific">Paramesorhizobium deserti</name>
    <dbReference type="NCBI Taxonomy" id="1494590"/>
    <lineage>
        <taxon>Bacteria</taxon>
        <taxon>Pseudomonadati</taxon>
        <taxon>Pseudomonadota</taxon>
        <taxon>Alphaproteobacteria</taxon>
        <taxon>Hyphomicrobiales</taxon>
        <taxon>Phyllobacteriaceae</taxon>
        <taxon>Paramesorhizobium</taxon>
    </lineage>
</organism>
<comment type="caution">
    <text evidence="3">The sequence shown here is derived from an EMBL/GenBank/DDBJ whole genome shotgun (WGS) entry which is preliminary data.</text>
</comment>
<evidence type="ECO:0000313" key="3">
    <source>
        <dbReference type="EMBL" id="KXF75650.1"/>
    </source>
</evidence>
<protein>
    <recommendedName>
        <fullName evidence="2">Response regulatory domain-containing protein</fullName>
    </recommendedName>
</protein>
<dbReference type="SUPFAM" id="SSF52172">
    <property type="entry name" value="CheY-like"/>
    <property type="match status" value="1"/>
</dbReference>
<dbReference type="InterPro" id="IPR011006">
    <property type="entry name" value="CheY-like_superfamily"/>
</dbReference>
<sequence length="126" mass="13617">MLIADTFILIVASDPTFRQSLAFVLEAEGCRVDLTDQLPIADETMGERMARYDCIVVDDRSVGPKPSDIAKLRILGKPVVLLVNHLPDVAEGGAIRLVEKPLLGRTLVEAVRALLGRDDLLAPAAT</sequence>
<evidence type="ECO:0000256" key="1">
    <source>
        <dbReference type="PROSITE-ProRule" id="PRU00169"/>
    </source>
</evidence>
<dbReference type="OrthoDB" id="8030657at2"/>
<dbReference type="AlphaFoldDB" id="A0A135HR36"/>
<reference evidence="3 4" key="1">
    <citation type="submission" date="2015-11" db="EMBL/GenBank/DDBJ databases">
        <title>Draft genome sequence of Paramesorhizobium deserti A-3-E, a strain highly resistant to diverse beta-lactam antibiotics.</title>
        <authorList>
            <person name="Lv R."/>
            <person name="Yang X."/>
            <person name="Fang N."/>
            <person name="Guo J."/>
            <person name="Luo X."/>
            <person name="Peng F."/>
            <person name="Yang R."/>
            <person name="Cui Y."/>
            <person name="Fang C."/>
            <person name="Song Y."/>
        </authorList>
    </citation>
    <scope>NUCLEOTIDE SEQUENCE [LARGE SCALE GENOMIC DNA]</scope>
    <source>
        <strain evidence="3 4">A-3-E</strain>
    </source>
</reference>
<accession>A0A135HR36</accession>
<keyword evidence="1" id="KW-0597">Phosphoprotein</keyword>
<dbReference type="EMBL" id="LNTU01000037">
    <property type="protein sequence ID" value="KXF75650.1"/>
    <property type="molecule type" value="Genomic_DNA"/>
</dbReference>
<name>A0A135HR36_9HYPH</name>
<dbReference type="GO" id="GO:0000160">
    <property type="term" value="P:phosphorelay signal transduction system"/>
    <property type="evidence" value="ECO:0007669"/>
    <property type="project" value="InterPro"/>
</dbReference>
<dbReference type="RefSeq" id="WP_068883762.1">
    <property type="nucleotide sequence ID" value="NZ_LNTU01000037.1"/>
</dbReference>
<dbReference type="PROSITE" id="PS50110">
    <property type="entry name" value="RESPONSE_REGULATORY"/>
    <property type="match status" value="1"/>
</dbReference>